<evidence type="ECO:0000259" key="9">
    <source>
        <dbReference type="Pfam" id="PF07687"/>
    </source>
</evidence>
<dbReference type="InterPro" id="IPR005251">
    <property type="entry name" value="IF-M1Pi"/>
</dbReference>
<dbReference type="InterPro" id="IPR011559">
    <property type="entry name" value="Initiation_fac_2B_a/b/d"/>
</dbReference>
<comment type="subcellular location">
    <subcellularLocation>
        <location evidence="7">Cytoplasm</location>
    </subcellularLocation>
    <subcellularLocation>
        <location evidence="7">Nucleus</location>
    </subcellularLocation>
</comment>
<feature type="site" description="Transition state stabilizer" evidence="7">
    <location>
        <position position="184"/>
    </location>
</feature>
<evidence type="ECO:0000256" key="3">
    <source>
        <dbReference type="ARBA" id="ARBA00022605"/>
    </source>
</evidence>
<reference evidence="10" key="2">
    <citation type="submission" date="2023-05" db="EMBL/GenBank/DDBJ databases">
        <authorList>
            <consortium name="Lawrence Berkeley National Laboratory"/>
            <person name="Steindorff A."/>
            <person name="Hensen N."/>
            <person name="Bonometti L."/>
            <person name="Westerberg I."/>
            <person name="Brannstrom I.O."/>
            <person name="Guillou S."/>
            <person name="Cros-Aarteil S."/>
            <person name="Calhoun S."/>
            <person name="Haridas S."/>
            <person name="Kuo A."/>
            <person name="Mondo S."/>
            <person name="Pangilinan J."/>
            <person name="Riley R."/>
            <person name="Labutti K."/>
            <person name="Andreopoulos B."/>
            <person name="Lipzen A."/>
            <person name="Chen C."/>
            <person name="Yanf M."/>
            <person name="Daum C."/>
            <person name="Ng V."/>
            <person name="Clum A."/>
            <person name="Ohm R."/>
            <person name="Martin F."/>
            <person name="Silar P."/>
            <person name="Natvig D."/>
            <person name="Lalanne C."/>
            <person name="Gautier V."/>
            <person name="Ament-Velasquez S.L."/>
            <person name="Kruys A."/>
            <person name="Hutchinson M.I."/>
            <person name="Powell A.J."/>
            <person name="Barry K."/>
            <person name="Miller A.N."/>
            <person name="Grigoriev I.V."/>
            <person name="Debuchy R."/>
            <person name="Gladieux P."/>
            <person name="Thoren M.H."/>
            <person name="Johannesson H."/>
        </authorList>
    </citation>
    <scope>NUCLEOTIDE SEQUENCE</scope>
    <source>
        <strain evidence="10">CBS 359.72</strain>
    </source>
</reference>
<evidence type="ECO:0000256" key="2">
    <source>
        <dbReference type="ARBA" id="ARBA00022490"/>
    </source>
</evidence>
<dbReference type="GO" id="GO:0046523">
    <property type="term" value="F:S-methyl-5-thioribose-1-phosphate isomerase activity"/>
    <property type="evidence" value="ECO:0007669"/>
    <property type="project" value="UniProtKB-UniRule"/>
</dbReference>
<feature type="chain" id="PRO_5042988958" description="Methylthioribose-1-phosphate isomerase" evidence="8">
    <location>
        <begin position="24"/>
        <end position="820"/>
    </location>
</feature>
<comment type="function">
    <text evidence="7">Catalyzes the interconversion of methylthioribose-1-phosphate (MTR-1-P) into methylthioribulose-1-phosphate (MTRu-1-P).</text>
</comment>
<dbReference type="PANTHER" id="PTHR43475">
    <property type="entry name" value="METHYLTHIORIBOSE-1-PHOSPHATE ISOMERASE"/>
    <property type="match status" value="1"/>
</dbReference>
<dbReference type="EC" id="5.3.1.23" evidence="7"/>
<dbReference type="GO" id="GO:0005634">
    <property type="term" value="C:nucleus"/>
    <property type="evidence" value="ECO:0007669"/>
    <property type="project" value="UniProtKB-SubCell"/>
</dbReference>
<dbReference type="InterPro" id="IPR011650">
    <property type="entry name" value="Peptidase_M20_dimer"/>
</dbReference>
<evidence type="ECO:0000256" key="6">
    <source>
        <dbReference type="ARBA" id="ARBA00023242"/>
    </source>
</evidence>
<dbReference type="InterPro" id="IPR002933">
    <property type="entry name" value="Peptidase_M20"/>
</dbReference>
<keyword evidence="8" id="KW-0732">Signal</keyword>
<feature type="signal peptide" evidence="8">
    <location>
        <begin position="1"/>
        <end position="23"/>
    </location>
</feature>
<comment type="caution">
    <text evidence="10">The sequence shown here is derived from an EMBL/GenBank/DDBJ whole genome shotgun (WGS) entry which is preliminary data.</text>
</comment>
<dbReference type="Pfam" id="PF01546">
    <property type="entry name" value="Peptidase_M20"/>
    <property type="match status" value="1"/>
</dbReference>
<keyword evidence="5 7" id="KW-0413">Isomerase</keyword>
<name>A0AAN7CSP2_9PEZI</name>
<comment type="similarity">
    <text evidence="1">Belongs to the peptidase M20A family.</text>
</comment>
<evidence type="ECO:0000256" key="1">
    <source>
        <dbReference type="ARBA" id="ARBA00006247"/>
    </source>
</evidence>
<dbReference type="Gene3D" id="3.40.50.10470">
    <property type="entry name" value="Translation initiation factor eif-2b, domain 2"/>
    <property type="match status" value="1"/>
</dbReference>
<comment type="catalytic activity">
    <reaction evidence="7">
        <text>5-(methylsulfanyl)-alpha-D-ribose 1-phosphate = 5-(methylsulfanyl)-D-ribulose 1-phosphate</text>
        <dbReference type="Rhea" id="RHEA:19989"/>
        <dbReference type="ChEBI" id="CHEBI:58533"/>
        <dbReference type="ChEBI" id="CHEBI:58548"/>
        <dbReference type="EC" id="5.3.1.23"/>
    </reaction>
</comment>
<dbReference type="CDD" id="cd05652">
    <property type="entry name" value="M20_ArgE_DapE-like_fungal"/>
    <property type="match status" value="1"/>
</dbReference>
<dbReference type="NCBIfam" id="TIGR00524">
    <property type="entry name" value="eIF-2B_rel"/>
    <property type="match status" value="1"/>
</dbReference>
<dbReference type="GO" id="GO:0016787">
    <property type="term" value="F:hydrolase activity"/>
    <property type="evidence" value="ECO:0007669"/>
    <property type="project" value="InterPro"/>
</dbReference>
<accession>A0AAN7CSP2</accession>
<evidence type="ECO:0000313" key="11">
    <source>
        <dbReference type="Proteomes" id="UP001303647"/>
    </source>
</evidence>
<dbReference type="GO" id="GO:0019509">
    <property type="term" value="P:L-methionine salvage from methylthioadenosine"/>
    <property type="evidence" value="ECO:0007669"/>
    <property type="project" value="UniProtKB-UniRule"/>
</dbReference>
<keyword evidence="11" id="KW-1185">Reference proteome</keyword>
<keyword evidence="2 7" id="KW-0963">Cytoplasm</keyword>
<dbReference type="NCBIfam" id="TIGR00512">
    <property type="entry name" value="salvage_mtnA"/>
    <property type="match status" value="1"/>
</dbReference>
<dbReference type="Pfam" id="PF01008">
    <property type="entry name" value="IF-2B"/>
    <property type="match status" value="1"/>
</dbReference>
<keyword evidence="4 7" id="KW-0486">Methionine biosynthesis</keyword>
<dbReference type="InterPro" id="IPR037171">
    <property type="entry name" value="NagB/RpiA_transferase-like"/>
</dbReference>
<dbReference type="SUPFAM" id="SSF55031">
    <property type="entry name" value="Bacterial exopeptidase dimerisation domain"/>
    <property type="match status" value="1"/>
</dbReference>
<keyword evidence="3 7" id="KW-0028">Amino-acid biosynthesis</keyword>
<feature type="active site" description="Proton donor" evidence="7">
    <location>
        <position position="268"/>
    </location>
</feature>
<gene>
    <name evidence="7" type="primary">MRI1</name>
    <name evidence="10" type="ORF">C7999DRAFT_41116</name>
</gene>
<dbReference type="NCBIfam" id="NF004326">
    <property type="entry name" value="PRK05720.1"/>
    <property type="match status" value="1"/>
</dbReference>
<dbReference type="InterPro" id="IPR036264">
    <property type="entry name" value="Bact_exopeptidase_dim_dom"/>
</dbReference>
<sequence>MEQLFTARALAAFLVLPSWHVGTLELLKKYPTKIAIKYSRGKLLVLDQLRLPHEHHYDEISTAEEAFDCIRSMRVRAVPLGLFSKDTIAYIESRLDYLKESRPTAVDLSNAISLLKLAARAAKLEGLAHPEAKETILSSYIEAAENILARDLENNTSIGSFGAAWLQQQYNATPDRPLSVLTHCNTGSLATSGHGTALGIIRTLHAQKLLKHAYCTETRPYNQGSRLTSFELVFEGIPATLVTDSMAAALFALHRERMNIGAVIVGADRVVRNGDTANKIGTYALAVLARHHGVKFVVAAPTTSIDLETETGEGIKIEERKPEELTQISGAVVNADGSIDTSRTARVAIADQRIGVWNPAFDVTPHALIDAIVTERGTVVKGADGKFNFSQVLPERWRCGSISGMTSFSFVQCLLSSQGPRRLIQPISPFVPSYRVPLLSLHRALVNVSSISQSEGDVGLLLKDLLTDLNYTVSLQQVPLEDPDEDAPPRYNVIAWPDSGANRTLDNRVLITTHIDVVPPYVPYGINNKTIPPTDTVDFARLAPTARISGRGSVDAKASVATQVTAATALLEAGAIPRDSVVLLFVVSEEIGGKGLGHFSDSLSNTTEYPAGRPQLKASVHGEPTENKLACGHKGGTSGWITARGKAGHSGYPEQGKSATAVLIRALNRLLDADLGSSEQYGNTTVNVGILEGGVAANVIAPEARARLSVRVAVGNQTTGADIVTERIENLLSEVDDELELDFGEGNGPVQFACDVDGFETVIVNYGTDVPKLEGDHPRYLYGPGSILVAHADNEGLTVKDLEDAVEGYKRLIKHVVEAE</sequence>
<comment type="similarity">
    <text evidence="7">Belongs to the eIF-2B alpha/beta/delta subunits family. MtnA subfamily.</text>
</comment>
<evidence type="ECO:0000256" key="4">
    <source>
        <dbReference type="ARBA" id="ARBA00023167"/>
    </source>
</evidence>
<feature type="domain" description="Peptidase M20 dimerisation" evidence="9">
    <location>
        <begin position="632"/>
        <end position="735"/>
    </location>
</feature>
<dbReference type="AlphaFoldDB" id="A0AAN7CSP2"/>
<dbReference type="FunFam" id="3.40.50.10470:FF:000003">
    <property type="entry name" value="Methylthioribose-1-phosphate isomerase"/>
    <property type="match status" value="1"/>
</dbReference>
<evidence type="ECO:0000256" key="5">
    <source>
        <dbReference type="ARBA" id="ARBA00023235"/>
    </source>
</evidence>
<dbReference type="HAMAP" id="MF_01678">
    <property type="entry name" value="Salvage_MtnA"/>
    <property type="match status" value="1"/>
</dbReference>
<keyword evidence="6 7" id="KW-0539">Nucleus</keyword>
<dbReference type="InterPro" id="IPR027363">
    <property type="entry name" value="M1Pi_N"/>
</dbReference>
<dbReference type="Pfam" id="PF07687">
    <property type="entry name" value="M20_dimer"/>
    <property type="match status" value="1"/>
</dbReference>
<evidence type="ECO:0000313" key="10">
    <source>
        <dbReference type="EMBL" id="KAK4247575.1"/>
    </source>
</evidence>
<proteinExistence type="inferred from homology"/>
<dbReference type="Gene3D" id="3.30.70.360">
    <property type="match status" value="1"/>
</dbReference>
<reference evidence="10" key="1">
    <citation type="journal article" date="2023" name="Mol. Phylogenet. Evol.">
        <title>Genome-scale phylogeny and comparative genomics of the fungal order Sordariales.</title>
        <authorList>
            <person name="Hensen N."/>
            <person name="Bonometti L."/>
            <person name="Westerberg I."/>
            <person name="Brannstrom I.O."/>
            <person name="Guillou S."/>
            <person name="Cros-Aarteil S."/>
            <person name="Calhoun S."/>
            <person name="Haridas S."/>
            <person name="Kuo A."/>
            <person name="Mondo S."/>
            <person name="Pangilinan J."/>
            <person name="Riley R."/>
            <person name="LaButti K."/>
            <person name="Andreopoulos B."/>
            <person name="Lipzen A."/>
            <person name="Chen C."/>
            <person name="Yan M."/>
            <person name="Daum C."/>
            <person name="Ng V."/>
            <person name="Clum A."/>
            <person name="Steindorff A."/>
            <person name="Ohm R.A."/>
            <person name="Martin F."/>
            <person name="Silar P."/>
            <person name="Natvig D.O."/>
            <person name="Lalanne C."/>
            <person name="Gautier V."/>
            <person name="Ament-Velasquez S.L."/>
            <person name="Kruys A."/>
            <person name="Hutchinson M.I."/>
            <person name="Powell A.J."/>
            <person name="Barry K."/>
            <person name="Miller A.N."/>
            <person name="Grigoriev I.V."/>
            <person name="Debuchy R."/>
            <person name="Gladieux P."/>
            <person name="Hiltunen Thoren M."/>
            <person name="Johannesson H."/>
        </authorList>
    </citation>
    <scope>NUCLEOTIDE SEQUENCE</scope>
    <source>
        <strain evidence="10">CBS 359.72</strain>
    </source>
</reference>
<dbReference type="PANTHER" id="PTHR43475:SF1">
    <property type="entry name" value="METHYLTHIORIBOSE-1-PHOSPHATE ISOMERASE"/>
    <property type="match status" value="1"/>
</dbReference>
<dbReference type="Proteomes" id="UP001303647">
    <property type="component" value="Unassembled WGS sequence"/>
</dbReference>
<dbReference type="InterPro" id="IPR000649">
    <property type="entry name" value="IF-2B-related"/>
</dbReference>
<dbReference type="SUPFAM" id="SSF100950">
    <property type="entry name" value="NagB/RpiA/CoA transferase-like"/>
    <property type="match status" value="1"/>
</dbReference>
<evidence type="ECO:0000256" key="8">
    <source>
        <dbReference type="SAM" id="SignalP"/>
    </source>
</evidence>
<organism evidence="10 11">
    <name type="scientific">Corynascus novoguineensis</name>
    <dbReference type="NCBI Taxonomy" id="1126955"/>
    <lineage>
        <taxon>Eukaryota</taxon>
        <taxon>Fungi</taxon>
        <taxon>Dikarya</taxon>
        <taxon>Ascomycota</taxon>
        <taxon>Pezizomycotina</taxon>
        <taxon>Sordariomycetes</taxon>
        <taxon>Sordariomycetidae</taxon>
        <taxon>Sordariales</taxon>
        <taxon>Chaetomiaceae</taxon>
        <taxon>Corynascus</taxon>
    </lineage>
</organism>
<dbReference type="Gene3D" id="1.20.120.420">
    <property type="entry name" value="translation initiation factor eif-2b, domain 1"/>
    <property type="match status" value="1"/>
</dbReference>
<protein>
    <recommendedName>
        <fullName evidence="7">Methylthioribose-1-phosphate isomerase</fullName>
        <shortName evidence="7">M1Pi</shortName>
        <shortName evidence="7">MTR-1-P isomerase</shortName>
        <ecNumber evidence="7">5.3.1.23</ecNumber>
    </recommendedName>
    <alternativeName>
        <fullName evidence="7">S-methyl-5-thioribose-1-phosphate isomerase</fullName>
    </alternativeName>
    <alternativeName>
        <fullName evidence="7">Translation initiation factor eIF-2B subunit alpha/beta/delta-like protein</fullName>
    </alternativeName>
</protein>
<comment type="pathway">
    <text evidence="7">Amino-acid biosynthesis; L-methionine biosynthesis via salvage pathway; L-methionine from S-methyl-5-thio-alpha-D-ribose 1-phosphate: step 1/6.</text>
</comment>
<dbReference type="GO" id="GO:0005737">
    <property type="term" value="C:cytoplasm"/>
    <property type="evidence" value="ECO:0007669"/>
    <property type="project" value="UniProtKB-SubCell"/>
</dbReference>
<dbReference type="SUPFAM" id="SSF53187">
    <property type="entry name" value="Zn-dependent exopeptidases"/>
    <property type="match status" value="1"/>
</dbReference>
<dbReference type="EMBL" id="MU857651">
    <property type="protein sequence ID" value="KAK4247575.1"/>
    <property type="molecule type" value="Genomic_DNA"/>
</dbReference>
<dbReference type="Gene3D" id="3.40.630.10">
    <property type="entry name" value="Zn peptidases"/>
    <property type="match status" value="1"/>
</dbReference>
<evidence type="ECO:0000256" key="7">
    <source>
        <dbReference type="HAMAP-Rule" id="MF_03119"/>
    </source>
</evidence>
<dbReference type="InterPro" id="IPR042529">
    <property type="entry name" value="IF_2B-like_C"/>
</dbReference>